<dbReference type="AlphaFoldDB" id="A0AAV8Z6X8"/>
<gene>
    <name evidence="2" type="ORF">NQ318_021824</name>
</gene>
<evidence type="ECO:0000313" key="2">
    <source>
        <dbReference type="EMBL" id="KAJ8959637.1"/>
    </source>
</evidence>
<organism evidence="2 3">
    <name type="scientific">Aromia moschata</name>
    <dbReference type="NCBI Taxonomy" id="1265417"/>
    <lineage>
        <taxon>Eukaryota</taxon>
        <taxon>Metazoa</taxon>
        <taxon>Ecdysozoa</taxon>
        <taxon>Arthropoda</taxon>
        <taxon>Hexapoda</taxon>
        <taxon>Insecta</taxon>
        <taxon>Pterygota</taxon>
        <taxon>Neoptera</taxon>
        <taxon>Endopterygota</taxon>
        <taxon>Coleoptera</taxon>
        <taxon>Polyphaga</taxon>
        <taxon>Cucujiformia</taxon>
        <taxon>Chrysomeloidea</taxon>
        <taxon>Cerambycidae</taxon>
        <taxon>Cerambycinae</taxon>
        <taxon>Callichromatini</taxon>
        <taxon>Aromia</taxon>
    </lineage>
</organism>
<sequence>MDHVRKVPSKRQAVVDDDTKLNLLLALEENPITPARPTRETSGEDLTRDGHERKESEQRGALLFVPYELRAAVCTEAW</sequence>
<dbReference type="Proteomes" id="UP001162162">
    <property type="component" value="Unassembled WGS sequence"/>
</dbReference>
<feature type="region of interest" description="Disordered" evidence="1">
    <location>
        <begin position="30"/>
        <end position="57"/>
    </location>
</feature>
<dbReference type="EMBL" id="JAPWTK010000012">
    <property type="protein sequence ID" value="KAJ8959637.1"/>
    <property type="molecule type" value="Genomic_DNA"/>
</dbReference>
<reference evidence="2" key="1">
    <citation type="journal article" date="2023" name="Insect Mol. Biol.">
        <title>Genome sequencing provides insights into the evolution of gene families encoding plant cell wall-degrading enzymes in longhorned beetles.</title>
        <authorList>
            <person name="Shin N.R."/>
            <person name="Okamura Y."/>
            <person name="Kirsch R."/>
            <person name="Pauchet Y."/>
        </authorList>
    </citation>
    <scope>NUCLEOTIDE SEQUENCE</scope>
    <source>
        <strain evidence="2">AMC_N1</strain>
    </source>
</reference>
<evidence type="ECO:0000256" key="1">
    <source>
        <dbReference type="SAM" id="MobiDB-lite"/>
    </source>
</evidence>
<protein>
    <submittedName>
        <fullName evidence="2">Uncharacterized protein</fullName>
    </submittedName>
</protein>
<keyword evidence="3" id="KW-1185">Reference proteome</keyword>
<feature type="compositionally biased region" description="Basic and acidic residues" evidence="1">
    <location>
        <begin position="37"/>
        <end position="57"/>
    </location>
</feature>
<proteinExistence type="predicted"/>
<name>A0AAV8Z6X8_9CUCU</name>
<accession>A0AAV8Z6X8</accession>
<evidence type="ECO:0000313" key="3">
    <source>
        <dbReference type="Proteomes" id="UP001162162"/>
    </source>
</evidence>
<comment type="caution">
    <text evidence="2">The sequence shown here is derived from an EMBL/GenBank/DDBJ whole genome shotgun (WGS) entry which is preliminary data.</text>
</comment>